<dbReference type="AlphaFoldDB" id="A0A9D2M5U7"/>
<gene>
    <name evidence="1" type="ORF">H9945_02510</name>
</gene>
<name>A0A9D2M5U7_9FIRM</name>
<accession>A0A9D2M5U7</accession>
<reference evidence="1" key="2">
    <citation type="submission" date="2021-04" db="EMBL/GenBank/DDBJ databases">
        <authorList>
            <person name="Gilroy R."/>
        </authorList>
    </citation>
    <scope>NUCLEOTIDE SEQUENCE</scope>
    <source>
        <strain evidence="1">ChiBcec8-13705</strain>
    </source>
</reference>
<sequence>MQRDFGVAFVTQCAPVMAGLKPANLFRWVELDASAMEALVCHWHTLLRPRGLAVEILSRDTANHAFLVYVYRAPRLQAILKAPEIYTYLSEVGYPQPEDFRAALQHLSARLAQGGTFPHEIGIFLGYPLEDVVGFVRNKGKNYTFKGYWKAYGDPAAAQARFASFRKCTDVYLRCYRNGTPVTRLTVAV</sequence>
<evidence type="ECO:0000313" key="1">
    <source>
        <dbReference type="EMBL" id="HJB41350.1"/>
    </source>
</evidence>
<dbReference type="EMBL" id="DWYG01000026">
    <property type="protein sequence ID" value="HJB41350.1"/>
    <property type="molecule type" value="Genomic_DNA"/>
</dbReference>
<dbReference type="InterPro" id="IPR024523">
    <property type="entry name" value="DUF3793"/>
</dbReference>
<evidence type="ECO:0000313" key="2">
    <source>
        <dbReference type="Proteomes" id="UP000886803"/>
    </source>
</evidence>
<comment type="caution">
    <text evidence="1">The sequence shown here is derived from an EMBL/GenBank/DDBJ whole genome shotgun (WGS) entry which is preliminary data.</text>
</comment>
<protein>
    <submittedName>
        <fullName evidence="1">DUF3793 family protein</fullName>
    </submittedName>
</protein>
<proteinExistence type="predicted"/>
<organism evidence="1 2">
    <name type="scientific">Candidatus Gemmiger avicola</name>
    <dbReference type="NCBI Taxonomy" id="2838605"/>
    <lineage>
        <taxon>Bacteria</taxon>
        <taxon>Bacillati</taxon>
        <taxon>Bacillota</taxon>
        <taxon>Clostridia</taxon>
        <taxon>Eubacteriales</taxon>
        <taxon>Gemmiger</taxon>
    </lineage>
</organism>
<dbReference type="Pfam" id="PF12672">
    <property type="entry name" value="DUF3793"/>
    <property type="match status" value="1"/>
</dbReference>
<reference evidence="1" key="1">
    <citation type="journal article" date="2021" name="PeerJ">
        <title>Extensive microbial diversity within the chicken gut microbiome revealed by metagenomics and culture.</title>
        <authorList>
            <person name="Gilroy R."/>
            <person name="Ravi A."/>
            <person name="Getino M."/>
            <person name="Pursley I."/>
            <person name="Horton D.L."/>
            <person name="Alikhan N.F."/>
            <person name="Baker D."/>
            <person name="Gharbi K."/>
            <person name="Hall N."/>
            <person name="Watson M."/>
            <person name="Adriaenssens E.M."/>
            <person name="Foster-Nyarko E."/>
            <person name="Jarju S."/>
            <person name="Secka A."/>
            <person name="Antonio M."/>
            <person name="Oren A."/>
            <person name="Chaudhuri R.R."/>
            <person name="La Ragione R."/>
            <person name="Hildebrand F."/>
            <person name="Pallen M.J."/>
        </authorList>
    </citation>
    <scope>NUCLEOTIDE SEQUENCE</scope>
    <source>
        <strain evidence="1">ChiBcec8-13705</strain>
    </source>
</reference>
<dbReference type="Proteomes" id="UP000886803">
    <property type="component" value="Unassembled WGS sequence"/>
</dbReference>